<dbReference type="CDD" id="cd06170">
    <property type="entry name" value="LuxR_C_like"/>
    <property type="match status" value="1"/>
</dbReference>
<dbReference type="Pfam" id="PF00196">
    <property type="entry name" value="GerE"/>
    <property type="match status" value="1"/>
</dbReference>
<evidence type="ECO:0000256" key="3">
    <source>
        <dbReference type="ARBA" id="ARBA00023015"/>
    </source>
</evidence>
<dbReference type="GO" id="GO:0003677">
    <property type="term" value="F:DNA binding"/>
    <property type="evidence" value="ECO:0007669"/>
    <property type="project" value="UniProtKB-KW"/>
</dbReference>
<keyword evidence="3" id="KW-0805">Transcription regulation</keyword>
<dbReference type="AlphaFoldDB" id="A0A4R2LSZ3"/>
<evidence type="ECO:0000313" key="10">
    <source>
        <dbReference type="EMBL" id="TCO82902.1"/>
    </source>
</evidence>
<dbReference type="Proteomes" id="UP000295711">
    <property type="component" value="Unassembled WGS sequence"/>
</dbReference>
<evidence type="ECO:0000256" key="2">
    <source>
        <dbReference type="ARBA" id="ARBA00022553"/>
    </source>
</evidence>
<evidence type="ECO:0000256" key="6">
    <source>
        <dbReference type="ARBA" id="ARBA00024867"/>
    </source>
</evidence>
<dbReference type="SMART" id="SM00448">
    <property type="entry name" value="REC"/>
    <property type="match status" value="1"/>
</dbReference>
<keyword evidence="4" id="KW-0238">DNA-binding</keyword>
<dbReference type="PROSITE" id="PS00622">
    <property type="entry name" value="HTH_LUXR_1"/>
    <property type="match status" value="1"/>
</dbReference>
<evidence type="ECO:0000256" key="1">
    <source>
        <dbReference type="ARBA" id="ARBA00018672"/>
    </source>
</evidence>
<reference evidence="10 11" key="1">
    <citation type="submission" date="2019-03" db="EMBL/GenBank/DDBJ databases">
        <title>Genomic Encyclopedia of Type Strains, Phase IV (KMG-IV): sequencing the most valuable type-strain genomes for metagenomic binning, comparative biology and taxonomic classification.</title>
        <authorList>
            <person name="Goeker M."/>
        </authorList>
    </citation>
    <scope>NUCLEOTIDE SEQUENCE [LARGE SCALE GENOMIC DNA]</scope>
    <source>
        <strain evidence="10 11">DSM 28559</strain>
    </source>
</reference>
<dbReference type="GO" id="GO:0000160">
    <property type="term" value="P:phosphorelay signal transduction system"/>
    <property type="evidence" value="ECO:0007669"/>
    <property type="project" value="InterPro"/>
</dbReference>
<dbReference type="EMBL" id="SLXA01000014">
    <property type="protein sequence ID" value="TCO82902.1"/>
    <property type="molecule type" value="Genomic_DNA"/>
</dbReference>
<dbReference type="Pfam" id="PF00072">
    <property type="entry name" value="Response_reg"/>
    <property type="match status" value="1"/>
</dbReference>
<protein>
    <recommendedName>
        <fullName evidence="1">Stage 0 sporulation protein A homolog</fullName>
    </recommendedName>
</protein>
<sequence length="221" mass="25012">MTKVLVIDDQRIAREYMENVVKNGGDYELVGSLSKADLAETVCRRSQVDLVLMDVCTHGTKDGIDAAAELRRLFPKLKMIVVTSMVEESYIKRAREAGVDSFWYKEISPEDLITVMDATMQGRQIWPGETPTVKLGVTTSDDFTATEIKVLRLVCEGLEYSEIAEQLHYTKDNVKYHVRNILQKTGYANKTQLAIAVTGKRYIIPKLFDEQDDSEENPIVL</sequence>
<dbReference type="InterPro" id="IPR001789">
    <property type="entry name" value="Sig_transdc_resp-reg_receiver"/>
</dbReference>
<keyword evidence="5" id="KW-0804">Transcription</keyword>
<dbReference type="PROSITE" id="PS50110">
    <property type="entry name" value="RESPONSE_REGULATORY"/>
    <property type="match status" value="1"/>
</dbReference>
<dbReference type="PANTHER" id="PTHR43214">
    <property type="entry name" value="TWO-COMPONENT RESPONSE REGULATOR"/>
    <property type="match status" value="1"/>
</dbReference>
<dbReference type="InterPro" id="IPR039420">
    <property type="entry name" value="WalR-like"/>
</dbReference>
<dbReference type="InterPro" id="IPR016032">
    <property type="entry name" value="Sig_transdc_resp-reg_C-effctor"/>
</dbReference>
<organism evidence="10 11">
    <name type="scientific">Frisingicoccus caecimuris</name>
    <dbReference type="NCBI Taxonomy" id="1796636"/>
    <lineage>
        <taxon>Bacteria</taxon>
        <taxon>Bacillati</taxon>
        <taxon>Bacillota</taxon>
        <taxon>Clostridia</taxon>
        <taxon>Lachnospirales</taxon>
        <taxon>Lachnospiraceae</taxon>
        <taxon>Frisingicoccus</taxon>
    </lineage>
</organism>
<dbReference type="OrthoDB" id="9779069at2"/>
<dbReference type="SUPFAM" id="SSF52172">
    <property type="entry name" value="CheY-like"/>
    <property type="match status" value="1"/>
</dbReference>
<name>A0A4R2LSZ3_9FIRM</name>
<dbReference type="InterPro" id="IPR058245">
    <property type="entry name" value="NreC/VraR/RcsB-like_REC"/>
</dbReference>
<comment type="caution">
    <text evidence="10">The sequence shown here is derived from an EMBL/GenBank/DDBJ whole genome shotgun (WGS) entry which is preliminary data.</text>
</comment>
<dbReference type="PRINTS" id="PR00038">
    <property type="entry name" value="HTHLUXR"/>
</dbReference>
<evidence type="ECO:0000256" key="7">
    <source>
        <dbReference type="PROSITE-ProRule" id="PRU00169"/>
    </source>
</evidence>
<dbReference type="SMART" id="SM00421">
    <property type="entry name" value="HTH_LUXR"/>
    <property type="match status" value="1"/>
</dbReference>
<gene>
    <name evidence="10" type="ORF">EV212_11413</name>
</gene>
<proteinExistence type="predicted"/>
<dbReference type="SUPFAM" id="SSF46894">
    <property type="entry name" value="C-terminal effector domain of the bipartite response regulators"/>
    <property type="match status" value="1"/>
</dbReference>
<dbReference type="CDD" id="cd17535">
    <property type="entry name" value="REC_NarL-like"/>
    <property type="match status" value="1"/>
</dbReference>
<evidence type="ECO:0000313" key="11">
    <source>
        <dbReference type="Proteomes" id="UP000295711"/>
    </source>
</evidence>
<comment type="function">
    <text evidence="6">May play the central regulatory role in sporulation. It may be an element of the effector pathway responsible for the activation of sporulation genes in response to nutritional stress. Spo0A may act in concert with spo0H (a sigma factor) to control the expression of some genes that are critical to the sporulation process.</text>
</comment>
<evidence type="ECO:0000259" key="8">
    <source>
        <dbReference type="PROSITE" id="PS50043"/>
    </source>
</evidence>
<feature type="domain" description="HTH luxR-type" evidence="8">
    <location>
        <begin position="136"/>
        <end position="201"/>
    </location>
</feature>
<evidence type="ECO:0000259" key="9">
    <source>
        <dbReference type="PROSITE" id="PS50110"/>
    </source>
</evidence>
<evidence type="ECO:0000256" key="5">
    <source>
        <dbReference type="ARBA" id="ARBA00023163"/>
    </source>
</evidence>
<keyword evidence="2 7" id="KW-0597">Phosphoprotein</keyword>
<dbReference type="Gene3D" id="3.40.50.2300">
    <property type="match status" value="1"/>
</dbReference>
<dbReference type="PROSITE" id="PS50043">
    <property type="entry name" value="HTH_LUXR_2"/>
    <property type="match status" value="1"/>
</dbReference>
<dbReference type="InterPro" id="IPR011006">
    <property type="entry name" value="CheY-like_superfamily"/>
</dbReference>
<evidence type="ECO:0000256" key="4">
    <source>
        <dbReference type="ARBA" id="ARBA00023125"/>
    </source>
</evidence>
<dbReference type="InterPro" id="IPR000792">
    <property type="entry name" value="Tscrpt_reg_LuxR_C"/>
</dbReference>
<accession>A0A4R2LSZ3</accession>
<feature type="domain" description="Response regulatory" evidence="9">
    <location>
        <begin position="3"/>
        <end position="120"/>
    </location>
</feature>
<dbReference type="GO" id="GO:0006355">
    <property type="term" value="P:regulation of DNA-templated transcription"/>
    <property type="evidence" value="ECO:0007669"/>
    <property type="project" value="InterPro"/>
</dbReference>
<feature type="modified residue" description="4-aspartylphosphate" evidence="7">
    <location>
        <position position="54"/>
    </location>
</feature>
<dbReference type="RefSeq" id="WP_132093393.1">
    <property type="nucleotide sequence ID" value="NZ_JANKAQ010000015.1"/>
</dbReference>
<keyword evidence="11" id="KW-1185">Reference proteome</keyword>